<dbReference type="PANTHER" id="PTHR12558">
    <property type="entry name" value="CELL DIVISION CYCLE 16,23,27"/>
    <property type="match status" value="1"/>
</dbReference>
<evidence type="ECO:0000256" key="1">
    <source>
        <dbReference type="SAM" id="Phobius"/>
    </source>
</evidence>
<keyword evidence="1" id="KW-0812">Transmembrane</keyword>
<dbReference type="SMART" id="SM00028">
    <property type="entry name" value="TPR"/>
    <property type="match status" value="5"/>
</dbReference>
<protein>
    <recommendedName>
        <fullName evidence="4">Tetratricopeptide repeat protein</fullName>
    </recommendedName>
</protein>
<keyword evidence="3" id="KW-1185">Reference proteome</keyword>
<feature type="transmembrane region" description="Helical" evidence="1">
    <location>
        <begin position="18"/>
        <end position="40"/>
    </location>
</feature>
<dbReference type="Pfam" id="PF14559">
    <property type="entry name" value="TPR_19"/>
    <property type="match status" value="1"/>
</dbReference>
<dbReference type="AlphaFoldDB" id="A0A919BYK6"/>
<evidence type="ECO:0008006" key="4">
    <source>
        <dbReference type="Google" id="ProtNLM"/>
    </source>
</evidence>
<reference evidence="2" key="1">
    <citation type="journal article" date="2014" name="Int. J. Syst. Evol. Microbiol.">
        <title>Complete genome sequence of Corynebacterium casei LMG S-19264T (=DSM 44701T), isolated from a smear-ripened cheese.</title>
        <authorList>
            <consortium name="US DOE Joint Genome Institute (JGI-PGF)"/>
            <person name="Walter F."/>
            <person name="Albersmeier A."/>
            <person name="Kalinowski J."/>
            <person name="Ruckert C."/>
        </authorList>
    </citation>
    <scope>NUCLEOTIDE SEQUENCE</scope>
    <source>
        <strain evidence="2">JCM 4122</strain>
    </source>
</reference>
<organism evidence="2 3">
    <name type="scientific">Streptomyces filamentosus</name>
    <name type="common">Streptomyces roseosporus</name>
    <dbReference type="NCBI Taxonomy" id="67294"/>
    <lineage>
        <taxon>Bacteria</taxon>
        <taxon>Bacillati</taxon>
        <taxon>Actinomycetota</taxon>
        <taxon>Actinomycetes</taxon>
        <taxon>Kitasatosporales</taxon>
        <taxon>Streptomycetaceae</taxon>
        <taxon>Streptomyces</taxon>
    </lineage>
</organism>
<evidence type="ECO:0000313" key="2">
    <source>
        <dbReference type="EMBL" id="GHG30274.1"/>
    </source>
</evidence>
<sequence>MTPDPPTPARGRRRLTKVAVTLALGTAMFAAGAVLIQPAIPNTPPFPASAPTGTAARPEAPAAALTARLERLPGDWNTWTALGMARIEQARTTADPALYAAAEKALRRSLSLQPGGNSGAETGMAALAAARHEFTAARTWAEKAITSDPYNPAAYGVLADAHTQLGHYRDAERAVQKMNDLRPDAASLARASYVFELRGSTGRAAELMRRSLTAATTDSERAFAHACLSGLALEDGDARQALSEAEQGLRKAPADPALLDARARALAALGQTKQARADWQHATDIAPLPHLLLALGETHQALGHDEQAESSYALLRAQDTLRTSAGGSPDTDAILFEADHGNPVRAVAMAEQALRTRSFVAVHDAYAWALHRAGRNEEALAHADQALALGTRNALWHYHRAAIHHALGNDQAATADLRSALGQAPALNPLHAAQARALSQRIGTQP</sequence>
<dbReference type="EMBL" id="BNBE01000004">
    <property type="protein sequence ID" value="GHG30274.1"/>
    <property type="molecule type" value="Genomic_DNA"/>
</dbReference>
<comment type="caution">
    <text evidence="2">The sequence shown here is derived from an EMBL/GenBank/DDBJ whole genome shotgun (WGS) entry which is preliminary data.</text>
</comment>
<dbReference type="InterPro" id="IPR011990">
    <property type="entry name" value="TPR-like_helical_dom_sf"/>
</dbReference>
<accession>A0A919BYK6</accession>
<name>A0A919BYK6_STRFL</name>
<dbReference type="InterPro" id="IPR019734">
    <property type="entry name" value="TPR_rpt"/>
</dbReference>
<dbReference type="SUPFAM" id="SSF48452">
    <property type="entry name" value="TPR-like"/>
    <property type="match status" value="2"/>
</dbReference>
<gene>
    <name evidence="2" type="ORF">GCM10017667_80180</name>
</gene>
<dbReference type="Proteomes" id="UP000632849">
    <property type="component" value="Unassembled WGS sequence"/>
</dbReference>
<keyword evidence="1" id="KW-0472">Membrane</keyword>
<dbReference type="Gene3D" id="1.25.40.10">
    <property type="entry name" value="Tetratricopeptide repeat domain"/>
    <property type="match status" value="3"/>
</dbReference>
<reference evidence="2" key="2">
    <citation type="submission" date="2020-09" db="EMBL/GenBank/DDBJ databases">
        <authorList>
            <person name="Sun Q."/>
            <person name="Ohkuma M."/>
        </authorList>
    </citation>
    <scope>NUCLEOTIDE SEQUENCE</scope>
    <source>
        <strain evidence="2">JCM 4122</strain>
    </source>
</reference>
<proteinExistence type="predicted"/>
<dbReference type="RefSeq" id="WP_190044975.1">
    <property type="nucleotide sequence ID" value="NZ_BNBE01000004.1"/>
</dbReference>
<dbReference type="PANTHER" id="PTHR12558:SF13">
    <property type="entry name" value="CELL DIVISION CYCLE PROTEIN 27 HOMOLOG"/>
    <property type="match status" value="1"/>
</dbReference>
<keyword evidence="1" id="KW-1133">Transmembrane helix</keyword>
<evidence type="ECO:0000313" key="3">
    <source>
        <dbReference type="Proteomes" id="UP000632849"/>
    </source>
</evidence>